<keyword evidence="6" id="KW-1267">Proteomics identification</keyword>
<dbReference type="AlphaFoldDB" id="A0AB13AA22"/>
<dbReference type="InterPro" id="IPR017946">
    <property type="entry name" value="PLC-like_Pdiesterase_TIM-brl"/>
</dbReference>
<gene>
    <name evidence="4 5" type="primary">si:dkey-152b24.6</name>
</gene>
<reference evidence="4" key="2">
    <citation type="submission" date="2025-08" db="UniProtKB">
        <authorList>
            <consortium name="RefSeq"/>
        </authorList>
    </citation>
    <scope>IDENTIFICATION</scope>
    <source>
        <strain evidence="4">Tuebingen</strain>
    </source>
</reference>
<evidence type="ECO:0000313" key="3">
    <source>
        <dbReference type="Proteomes" id="UP000000437"/>
    </source>
</evidence>
<proteinExistence type="evidence at protein level"/>
<sequence length="288" mass="32322">MGVAVKVLGVFMLLLHNSVQQVFNDKARLLLPADYNIAWMRTLDDNKLISAISIPGTHASLAVHGGPEAECQSWSVESQLKAGIRYLELSVSGRDLKVVHGLFPQYTRFSKVLNTVKKFLSIHTSEVVLVRVKHVSWDRFPVKVLNQLKNDPDCWVSDKIPQIKDVRGKIVFVQTNDFKLGISLIETDDKNDYKVSHIGVKEAKIAKHLNEALKDCKADLAVLSYSSGTGWPVLRLDLTPKVVAKKINRWLYDYLGGISSLKSKRCFGILAMDFPGFALIQRIIGFNY</sequence>
<dbReference type="PROSITE" id="PS50007">
    <property type="entry name" value="PIPLC_X_DOMAIN"/>
    <property type="match status" value="1"/>
</dbReference>
<accession>A0AB13AA22</accession>
<dbReference type="EC" id="4.6.1.13" evidence="4"/>
<dbReference type="GeneID" id="100002310"/>
<dbReference type="Proteomes" id="UP000000437">
    <property type="component" value="Chromosome 16"/>
</dbReference>
<protein>
    <submittedName>
        <fullName evidence="4">1-phosphatidylinositol phosphodiesterase-like</fullName>
        <ecNumber evidence="4">4.6.1.13</ecNumber>
    </submittedName>
</protein>
<dbReference type="PANTHER" id="PTHR13593:SF147">
    <property type="entry name" value="1-PHOSPHATIDYLINOSITOL PHOSPHODIESTERASE-LIKE-RELATED"/>
    <property type="match status" value="1"/>
</dbReference>
<evidence type="ECO:0000256" key="1">
    <source>
        <dbReference type="SAM" id="SignalP"/>
    </source>
</evidence>
<dbReference type="KEGG" id="dre:100002310"/>
<evidence type="ECO:0000313" key="4">
    <source>
        <dbReference type="RefSeq" id="NP_001373297.1"/>
    </source>
</evidence>
<feature type="signal peptide" evidence="1">
    <location>
        <begin position="1"/>
        <end position="20"/>
    </location>
</feature>
<keyword evidence="1" id="KW-0732">Signal</keyword>
<dbReference type="AGR" id="ZFIN:ZDB-GENE-100922-31"/>
<dbReference type="ZFIN" id="ZDB-GENE-100922-31">
    <property type="gene designation" value="si:dkey-152b24.6"/>
</dbReference>
<evidence type="ECO:0007829" key="6">
    <source>
        <dbReference type="PeptideAtlas" id="A0AB13AA22"/>
    </source>
</evidence>
<dbReference type="GO" id="GO:0006629">
    <property type="term" value="P:lipid metabolic process"/>
    <property type="evidence" value="ECO:0007669"/>
    <property type="project" value="InterPro"/>
</dbReference>
<evidence type="ECO:0000259" key="2">
    <source>
        <dbReference type="SMART" id="SM00148"/>
    </source>
</evidence>
<dbReference type="GO" id="GO:0008081">
    <property type="term" value="F:phosphoric diester hydrolase activity"/>
    <property type="evidence" value="ECO:0007669"/>
    <property type="project" value="InterPro"/>
</dbReference>
<dbReference type="GO" id="GO:0004436">
    <property type="term" value="F:phosphatidylinositol diacylglycerol-lyase activity"/>
    <property type="evidence" value="ECO:0007669"/>
    <property type="project" value="UniProtKB-EC"/>
</dbReference>
<dbReference type="PANTHER" id="PTHR13593">
    <property type="match status" value="1"/>
</dbReference>
<dbReference type="Gene3D" id="3.20.20.190">
    <property type="entry name" value="Phosphatidylinositol (PI) phosphodiesterase"/>
    <property type="match status" value="1"/>
</dbReference>
<reference evidence="4" key="1">
    <citation type="journal article" date="2016" name="BMC Genomics">
        <title>Gene evolution and gene expression after whole genome duplication in fish: the PhyloFish database.</title>
        <authorList>
            <person name="Pasquier J."/>
            <person name="Cabau C."/>
            <person name="Nguyen T."/>
            <person name="Jouanno E."/>
            <person name="Severac D."/>
            <person name="Braasch I."/>
            <person name="Journot L."/>
            <person name="Pontarotti P."/>
            <person name="Klopp C."/>
            <person name="Postlethwait J.H."/>
            <person name="Guiguen Y."/>
            <person name="Bobe J."/>
        </authorList>
    </citation>
    <scope>NUCLEOTIDE SEQUENCE</scope>
    <source>
        <strain evidence="4">Tuebingen</strain>
    </source>
</reference>
<name>A0AB13AA22_DANRE</name>
<feature type="domain" description="Phosphatidylinositol-specific phospholipase C X" evidence="2">
    <location>
        <begin position="43"/>
        <end position="175"/>
    </location>
</feature>
<dbReference type="Pfam" id="PF00388">
    <property type="entry name" value="PI-PLC-X"/>
    <property type="match status" value="1"/>
</dbReference>
<dbReference type="SUPFAM" id="SSF51695">
    <property type="entry name" value="PLC-like phosphodiesterases"/>
    <property type="match status" value="1"/>
</dbReference>
<keyword evidence="3" id="KW-1185">Reference proteome</keyword>
<evidence type="ECO:0000313" key="5">
    <source>
        <dbReference type="ZFIN" id="ZDB-GENE-100922-31"/>
    </source>
</evidence>
<organism evidence="3 4">
    <name type="scientific">Danio rerio</name>
    <name type="common">Zebrafish</name>
    <name type="synonym">Brachydanio rerio</name>
    <dbReference type="NCBI Taxonomy" id="7955"/>
    <lineage>
        <taxon>Eukaryota</taxon>
        <taxon>Metazoa</taxon>
        <taxon>Chordata</taxon>
        <taxon>Craniata</taxon>
        <taxon>Vertebrata</taxon>
        <taxon>Euteleostomi</taxon>
        <taxon>Actinopterygii</taxon>
        <taxon>Neopterygii</taxon>
        <taxon>Teleostei</taxon>
        <taxon>Ostariophysi</taxon>
        <taxon>Cypriniformes</taxon>
        <taxon>Danionidae</taxon>
        <taxon>Danioninae</taxon>
        <taxon>Danio</taxon>
    </lineage>
</organism>
<dbReference type="InterPro" id="IPR051057">
    <property type="entry name" value="PI-PLC_domain"/>
</dbReference>
<dbReference type="InterPro" id="IPR000909">
    <property type="entry name" value="PLipase_C_PInositol-sp_X_dom"/>
</dbReference>
<dbReference type="SMART" id="SM00148">
    <property type="entry name" value="PLCXc"/>
    <property type="match status" value="1"/>
</dbReference>
<dbReference type="RefSeq" id="NP_001373297.1">
    <property type="nucleotide sequence ID" value="NM_001386368.1"/>
</dbReference>
<feature type="chain" id="PRO_5044341247" evidence="1">
    <location>
        <begin position="21"/>
        <end position="288"/>
    </location>
</feature>